<proteinExistence type="predicted"/>
<evidence type="ECO:0000313" key="2">
    <source>
        <dbReference type="Proteomes" id="UP000621516"/>
    </source>
</evidence>
<evidence type="ECO:0000313" key="1">
    <source>
        <dbReference type="EMBL" id="MBD0822648.1"/>
    </source>
</evidence>
<keyword evidence="2" id="KW-1185">Reference proteome</keyword>
<comment type="caution">
    <text evidence="1">The sequence shown here is derived from an EMBL/GenBank/DDBJ whole genome shotgun (WGS) entry which is preliminary data.</text>
</comment>
<organism evidence="1 2">
    <name type="scientific">Aestuariibaculum marinum</name>
    <dbReference type="NCBI Taxonomy" id="2683592"/>
    <lineage>
        <taxon>Bacteria</taxon>
        <taxon>Pseudomonadati</taxon>
        <taxon>Bacteroidota</taxon>
        <taxon>Flavobacteriia</taxon>
        <taxon>Flavobacteriales</taxon>
        <taxon>Flavobacteriaceae</taxon>
    </lineage>
</organism>
<protein>
    <submittedName>
        <fullName evidence="1">Uncharacterized protein</fullName>
    </submittedName>
</protein>
<name>A0A8J6Q0L7_9FLAO</name>
<dbReference type="EMBL" id="JACVXD010000001">
    <property type="protein sequence ID" value="MBD0822648.1"/>
    <property type="molecule type" value="Genomic_DNA"/>
</dbReference>
<dbReference type="Proteomes" id="UP000621516">
    <property type="component" value="Unassembled WGS sequence"/>
</dbReference>
<reference evidence="1 2" key="1">
    <citation type="journal article" date="2018" name="J. Microbiol.">
        <title>Aestuariibaculum marinum sp. nov., a marine bacterium isolated from seawater in South Korea.</title>
        <authorList>
            <person name="Choi J."/>
            <person name="Lee D."/>
            <person name="Jang J.H."/>
            <person name="Cha S."/>
            <person name="Seo T."/>
        </authorList>
    </citation>
    <scope>NUCLEOTIDE SEQUENCE [LARGE SCALE GENOMIC DNA]</scope>
    <source>
        <strain evidence="1 2">IP7</strain>
    </source>
</reference>
<accession>A0A8J6Q0L7</accession>
<dbReference type="RefSeq" id="WP_188221964.1">
    <property type="nucleotide sequence ID" value="NZ_JACVXD010000001.1"/>
</dbReference>
<gene>
    <name evidence="1" type="ORF">ICJ85_01325</name>
</gene>
<sequence>MNGPFDTNKINKAVVNLTDELDIKSGSNGEMDLYLLMRSYLNNSDVRKKINKVLSDNHCV</sequence>
<dbReference type="AlphaFoldDB" id="A0A8J6Q0L7"/>